<name>A0A5C6CIM4_9BACT</name>
<keyword evidence="3" id="KW-1185">Reference proteome</keyword>
<reference evidence="2 3" key="1">
    <citation type="submission" date="2019-02" db="EMBL/GenBank/DDBJ databases">
        <title>Deep-cultivation of Planctomycetes and their phenomic and genomic characterization uncovers novel biology.</title>
        <authorList>
            <person name="Wiegand S."/>
            <person name="Jogler M."/>
            <person name="Boedeker C."/>
            <person name="Pinto D."/>
            <person name="Vollmers J."/>
            <person name="Rivas-Marin E."/>
            <person name="Kohn T."/>
            <person name="Peeters S.H."/>
            <person name="Heuer A."/>
            <person name="Rast P."/>
            <person name="Oberbeckmann S."/>
            <person name="Bunk B."/>
            <person name="Jeske O."/>
            <person name="Meyerdierks A."/>
            <person name="Storesund J.E."/>
            <person name="Kallscheuer N."/>
            <person name="Luecker S."/>
            <person name="Lage O.M."/>
            <person name="Pohl T."/>
            <person name="Merkel B.J."/>
            <person name="Hornburger P."/>
            <person name="Mueller R.-W."/>
            <person name="Bruemmer F."/>
            <person name="Labrenz M."/>
            <person name="Spormann A.M."/>
            <person name="Op Den Camp H."/>
            <person name="Overmann J."/>
            <person name="Amann R."/>
            <person name="Jetten M.S.M."/>
            <person name="Mascher T."/>
            <person name="Medema M.H."/>
            <person name="Devos D.P."/>
            <person name="Kaster A.-K."/>
            <person name="Ovreas L."/>
            <person name="Rohde M."/>
            <person name="Galperin M.Y."/>
            <person name="Jogler C."/>
        </authorList>
    </citation>
    <scope>NUCLEOTIDE SEQUENCE [LARGE SCALE GENOMIC DNA]</scope>
    <source>
        <strain evidence="2 3">Pla52o</strain>
    </source>
</reference>
<feature type="chain" id="PRO_5022882716" evidence="1">
    <location>
        <begin position="37"/>
        <end position="294"/>
    </location>
</feature>
<feature type="signal peptide" evidence="1">
    <location>
        <begin position="1"/>
        <end position="36"/>
    </location>
</feature>
<dbReference type="RefSeq" id="WP_231612234.1">
    <property type="nucleotide sequence ID" value="NZ_SJPT01000003.1"/>
</dbReference>
<dbReference type="EMBL" id="SJPT01000003">
    <property type="protein sequence ID" value="TWU24308.1"/>
    <property type="molecule type" value="Genomic_DNA"/>
</dbReference>
<evidence type="ECO:0000313" key="3">
    <source>
        <dbReference type="Proteomes" id="UP000316304"/>
    </source>
</evidence>
<comment type="caution">
    <text evidence="2">The sequence shown here is derived from an EMBL/GenBank/DDBJ whole genome shotgun (WGS) entry which is preliminary data.</text>
</comment>
<dbReference type="Proteomes" id="UP000316304">
    <property type="component" value="Unassembled WGS sequence"/>
</dbReference>
<protein>
    <submittedName>
        <fullName evidence="2">Uncharacterized protein</fullName>
    </submittedName>
</protein>
<evidence type="ECO:0000256" key="1">
    <source>
        <dbReference type="SAM" id="SignalP"/>
    </source>
</evidence>
<dbReference type="AlphaFoldDB" id="A0A5C6CIM4"/>
<accession>A0A5C6CIM4</accession>
<gene>
    <name evidence="2" type="ORF">Pla52o_22350</name>
</gene>
<keyword evidence="1" id="KW-0732">Signal</keyword>
<sequence precursor="true">MANCSPKSSLGERFLRPSRKWIVVLVLASLATGSTAAEPNPIDAENWRSQQLATIAEQIQNADSDDDRLEYVARQSWLRRWKPGHMSLAPTEAPADSERVEEPLLETLVRPAEIAPNVWQQMIDLQTRLLSVDNDEQRKENLRTTIGLAKQLEQVLSDQFPSESQQLTTPTAWIVAYTRYRLGRALAYRELPSVRARWPISNPDHYEVQLTAVYQRLIKQANRDRPEFILLQDRMLRRAGQKGLALELLEVSQQSIEPKWYLKKRRDLLHELGWDPAYQEAAQRYLQAGYSDEP</sequence>
<proteinExistence type="predicted"/>
<evidence type="ECO:0000313" key="2">
    <source>
        <dbReference type="EMBL" id="TWU24308.1"/>
    </source>
</evidence>
<organism evidence="2 3">
    <name type="scientific">Novipirellula galeiformis</name>
    <dbReference type="NCBI Taxonomy" id="2528004"/>
    <lineage>
        <taxon>Bacteria</taxon>
        <taxon>Pseudomonadati</taxon>
        <taxon>Planctomycetota</taxon>
        <taxon>Planctomycetia</taxon>
        <taxon>Pirellulales</taxon>
        <taxon>Pirellulaceae</taxon>
        <taxon>Novipirellula</taxon>
    </lineage>
</organism>